<dbReference type="Proteomes" id="UP000253472">
    <property type="component" value="Unassembled WGS sequence"/>
</dbReference>
<dbReference type="AlphaFoldDB" id="A0A367YJH6"/>
<comment type="caution">
    <text evidence="1">The sequence shown here is derived from an EMBL/GenBank/DDBJ whole genome shotgun (WGS) entry which is preliminary data.</text>
</comment>
<sequence>MTCFFDLPDHIIECICWDISALYLPDDILVRVLSCFSTESYCRYILEGNLDGMESDLCDRIYINVFGVDVSMAQRRKYRVIDARLFMELVAEAWGVCLGDEMKLLEFWKDPEMETSFLMHPYIMIKKHGGALEIYKRLELAELLGFTKDVFYMIWKNLFGQFTNLNYSNRHLIENIQKLTVSVDDELDISYRKFKQFKPRELTVHIRSPGGVYLGRLIAQVLDLSNVEKFTLSWMVYDGAVDCWDVILRHMPDVKDVEVTVGAILDPITFFNYRPLSLDRFKLSFYNSEYLDGDSAEAQEYRQEVCGYLDGIVRGGNYEINFLVGNIILE</sequence>
<protein>
    <submittedName>
        <fullName evidence="1">Uncharacterized protein</fullName>
    </submittedName>
</protein>
<evidence type="ECO:0000313" key="2">
    <source>
        <dbReference type="Proteomes" id="UP000253472"/>
    </source>
</evidence>
<accession>A0A367YJH6</accession>
<gene>
    <name evidence="1" type="ORF">Cantr_01747</name>
</gene>
<dbReference type="OrthoDB" id="10636772at2759"/>
<proteinExistence type="predicted"/>
<keyword evidence="2" id="KW-1185">Reference proteome</keyword>
<organism evidence="1 2">
    <name type="scientific">Candida viswanathii</name>
    <dbReference type="NCBI Taxonomy" id="5486"/>
    <lineage>
        <taxon>Eukaryota</taxon>
        <taxon>Fungi</taxon>
        <taxon>Dikarya</taxon>
        <taxon>Ascomycota</taxon>
        <taxon>Saccharomycotina</taxon>
        <taxon>Pichiomycetes</taxon>
        <taxon>Debaryomycetaceae</taxon>
        <taxon>Candida/Lodderomyces clade</taxon>
        <taxon>Candida</taxon>
    </lineage>
</organism>
<name>A0A367YJH6_9ASCO</name>
<dbReference type="EMBL" id="QLNQ01000018">
    <property type="protein sequence ID" value="RCK66043.1"/>
    <property type="molecule type" value="Genomic_DNA"/>
</dbReference>
<evidence type="ECO:0000313" key="1">
    <source>
        <dbReference type="EMBL" id="RCK66043.1"/>
    </source>
</evidence>
<reference evidence="1 2" key="1">
    <citation type="submission" date="2018-06" db="EMBL/GenBank/DDBJ databases">
        <title>Whole genome sequencing of Candida tropicalis (genome annotated by CSBL at Korea University).</title>
        <authorList>
            <person name="Ahn J."/>
        </authorList>
    </citation>
    <scope>NUCLEOTIDE SEQUENCE [LARGE SCALE GENOMIC DNA]</scope>
    <source>
        <strain evidence="1 2">ATCC 20962</strain>
    </source>
</reference>